<evidence type="ECO:0000313" key="7">
    <source>
        <dbReference type="EMBL" id="KAK0415200.1"/>
    </source>
</evidence>
<organism evidence="7 8">
    <name type="scientific">Steinernema hermaphroditum</name>
    <dbReference type="NCBI Taxonomy" id="289476"/>
    <lineage>
        <taxon>Eukaryota</taxon>
        <taxon>Metazoa</taxon>
        <taxon>Ecdysozoa</taxon>
        <taxon>Nematoda</taxon>
        <taxon>Chromadorea</taxon>
        <taxon>Rhabditida</taxon>
        <taxon>Tylenchina</taxon>
        <taxon>Panagrolaimomorpha</taxon>
        <taxon>Strongyloidoidea</taxon>
        <taxon>Steinernematidae</taxon>
        <taxon>Steinernema</taxon>
    </lineage>
</organism>
<dbReference type="PANTHER" id="PTHR31627">
    <property type="entry name" value="SERPENTINE RECEPTOR CLASS GAMMA-RELATED"/>
    <property type="match status" value="1"/>
</dbReference>
<keyword evidence="4 5" id="KW-0472">Membrane</keyword>
<keyword evidence="8" id="KW-1185">Reference proteome</keyword>
<dbReference type="PROSITE" id="PS50262">
    <property type="entry name" value="G_PROTEIN_RECEP_F1_2"/>
    <property type="match status" value="1"/>
</dbReference>
<comment type="subcellular location">
    <subcellularLocation>
        <location evidence="1">Membrane</location>
    </subcellularLocation>
</comment>
<feature type="transmembrane region" description="Helical" evidence="5">
    <location>
        <begin position="12"/>
        <end position="31"/>
    </location>
</feature>
<gene>
    <name evidence="7" type="ORF">QR680_011824</name>
</gene>
<feature type="transmembrane region" description="Helical" evidence="5">
    <location>
        <begin position="130"/>
        <end position="156"/>
    </location>
</feature>
<dbReference type="Gene3D" id="1.20.1070.10">
    <property type="entry name" value="Rhodopsin 7-helix transmembrane proteins"/>
    <property type="match status" value="1"/>
</dbReference>
<reference evidence="7" key="1">
    <citation type="submission" date="2023-06" db="EMBL/GenBank/DDBJ databases">
        <title>Genomic analysis of the entomopathogenic nematode Steinernema hermaphroditum.</title>
        <authorList>
            <person name="Schwarz E.M."/>
            <person name="Heppert J.K."/>
            <person name="Baniya A."/>
            <person name="Schwartz H.T."/>
            <person name="Tan C.-H."/>
            <person name="Antoshechkin I."/>
            <person name="Sternberg P.W."/>
            <person name="Goodrich-Blair H."/>
            <person name="Dillman A.R."/>
        </authorList>
    </citation>
    <scope>NUCLEOTIDE SEQUENCE</scope>
    <source>
        <strain evidence="7">PS9179</strain>
        <tissue evidence="7">Whole animal</tissue>
    </source>
</reference>
<proteinExistence type="predicted"/>
<dbReference type="InterPro" id="IPR019426">
    <property type="entry name" value="7TM_GPCR_serpentine_rcpt_Srv"/>
</dbReference>
<protein>
    <recommendedName>
        <fullName evidence="6">G-protein coupled receptors family 1 profile domain-containing protein</fullName>
    </recommendedName>
</protein>
<dbReference type="SUPFAM" id="SSF81321">
    <property type="entry name" value="Family A G protein-coupled receptor-like"/>
    <property type="match status" value="1"/>
</dbReference>
<evidence type="ECO:0000259" key="6">
    <source>
        <dbReference type="PROSITE" id="PS50262"/>
    </source>
</evidence>
<name>A0AA39I140_9BILA</name>
<dbReference type="InterPro" id="IPR051119">
    <property type="entry name" value="Nematode_SR-like"/>
</dbReference>
<keyword evidence="2 5" id="KW-0812">Transmembrane</keyword>
<feature type="transmembrane region" description="Helical" evidence="5">
    <location>
        <begin position="85"/>
        <end position="109"/>
    </location>
</feature>
<evidence type="ECO:0000313" key="8">
    <source>
        <dbReference type="Proteomes" id="UP001175271"/>
    </source>
</evidence>
<dbReference type="CDD" id="cd00637">
    <property type="entry name" value="7tm_classA_rhodopsin-like"/>
    <property type="match status" value="1"/>
</dbReference>
<evidence type="ECO:0000256" key="5">
    <source>
        <dbReference type="SAM" id="Phobius"/>
    </source>
</evidence>
<accession>A0AA39I140</accession>
<dbReference type="Proteomes" id="UP001175271">
    <property type="component" value="Unassembled WGS sequence"/>
</dbReference>
<feature type="domain" description="G-protein coupled receptors family 1 profile" evidence="6">
    <location>
        <begin position="22"/>
        <end position="272"/>
    </location>
</feature>
<feature type="transmembrane region" description="Helical" evidence="5">
    <location>
        <begin position="176"/>
        <end position="204"/>
    </location>
</feature>
<dbReference type="InterPro" id="IPR017452">
    <property type="entry name" value="GPCR_Rhodpsn_7TM"/>
</dbReference>
<dbReference type="Pfam" id="PF10323">
    <property type="entry name" value="7TM_GPCR_Srv"/>
    <property type="match status" value="1"/>
</dbReference>
<dbReference type="PANTHER" id="PTHR31627:SF42">
    <property type="entry name" value="G_PROTEIN_RECEP_F1_2 DOMAIN-CONTAINING PROTEIN-RELATED"/>
    <property type="match status" value="1"/>
</dbReference>
<evidence type="ECO:0000256" key="2">
    <source>
        <dbReference type="ARBA" id="ARBA00022692"/>
    </source>
</evidence>
<keyword evidence="3 5" id="KW-1133">Transmembrane helix</keyword>
<evidence type="ECO:0000256" key="4">
    <source>
        <dbReference type="ARBA" id="ARBA00023136"/>
    </source>
</evidence>
<evidence type="ECO:0000256" key="3">
    <source>
        <dbReference type="ARBA" id="ARBA00022989"/>
    </source>
</evidence>
<dbReference type="GO" id="GO:0016020">
    <property type="term" value="C:membrane"/>
    <property type="evidence" value="ECO:0007669"/>
    <property type="project" value="UniProtKB-SubCell"/>
</dbReference>
<comment type="caution">
    <text evidence="7">The sequence shown here is derived from an EMBL/GenBank/DDBJ whole genome shotgun (WGS) entry which is preliminary data.</text>
</comment>
<evidence type="ECO:0000256" key="1">
    <source>
        <dbReference type="ARBA" id="ARBA00004370"/>
    </source>
</evidence>
<feature type="transmembrane region" description="Helical" evidence="5">
    <location>
        <begin position="216"/>
        <end position="243"/>
    </location>
</feature>
<dbReference type="AlphaFoldDB" id="A0AA39I140"/>
<dbReference type="EMBL" id="JAUCMV010000002">
    <property type="protein sequence ID" value="KAK0415200.1"/>
    <property type="molecule type" value="Genomic_DNA"/>
</dbReference>
<sequence>MLLVIRVIEYASTALSILCLPVNVAFLVLLYRERNNAPFCSSFFKLCRHLTIADILMMLFSSVLFKFPIYGWVPTKFVWEIEPWSVIPVLGVNYFGHAQAIGVIGIALNRFTAVYTPSKHRHFWWKQAHINLLLVLQWVLPLLSVFPLFFAEFTFVRNNYTGGILFYARDHTFHRIYFLGMAVLDGVVINAFVSVIYICIFVKVRKHVRVRKPQELVLRLASSAFLIFILYLALGVFSLLSALAPPDDPWMYRTIWFLVNDLLCSTNAPILLAMNKPIRTAFFRMLGLAKGDRVCRNLHMMENVSPTFCSGVISLLRLVPYETKKKFEYISPSWKLACSAYAENSETLKIIVRPKTTCTRWEYCFVGTKYFSLEEMLKKNRNMTRINNVVFQYGKMAHQQFREISKEELKTQLIPYVAAQLNRFSTLQCDLERSPETEDVLGAFYKASSNRASFTSITMNYQGQASEDFLAAQIEDSASCSVILRGTGWPITVKHHLLTLIAGKAYYLNVCETDIDLDPVTFASIFNLWLKKKTDSHNKTSFPQVSDFTAMKQIRPDLQIPKDREFTGVEWSLGEKTTAETDKHRLGFYVHQKDTYISVFVGTGWPITVKHHLLTLIAGKAYYLNVCETDIDLDPVTFASIFNLWLKKKTDSHNKTSFPQVSDFTAMKQIRPDLQIPKDREFTGVEWSLGEKTTAETDKHRLGFYVHQKDTYISFH</sequence>
<feature type="transmembrane region" description="Helical" evidence="5">
    <location>
        <begin position="52"/>
        <end position="73"/>
    </location>
</feature>